<evidence type="ECO:0000313" key="2">
    <source>
        <dbReference type="EMBL" id="QNE07741.1"/>
    </source>
</evidence>
<feature type="domain" description="TPM" evidence="1">
    <location>
        <begin position="66"/>
        <end position="187"/>
    </location>
</feature>
<evidence type="ECO:0000313" key="3">
    <source>
        <dbReference type="Proteomes" id="UP000515297"/>
    </source>
</evidence>
<dbReference type="Gene3D" id="3.10.310.50">
    <property type="match status" value="1"/>
</dbReference>
<dbReference type="EMBL" id="CP060054">
    <property type="protein sequence ID" value="QNE07741.1"/>
    <property type="molecule type" value="Genomic_DNA"/>
</dbReference>
<dbReference type="AlphaFoldDB" id="A0A7G6W176"/>
<sequence>MAPKVISRRRVSARASQLRRWTGFVAAAVLLTLSGACSQSDATSSEQLADGTSLAAHRLPRPAGPVLDAADIIAPSHEQALDDRLRSFNAQTGHALVVVTTPDLAGEDIATYTLELFNRWGVGGQNRNDGVVLLVAMEERQVRIATGFGMEARLPDQRCSQIIKDAILPQFRKGDMAAGISAGVDALTFAMTAT</sequence>
<dbReference type="PANTHER" id="PTHR30373">
    <property type="entry name" value="UPF0603 PROTEIN YGCG"/>
    <property type="match status" value="1"/>
</dbReference>
<proteinExistence type="predicted"/>
<protein>
    <submittedName>
        <fullName evidence="2">TPM domain-containing protein</fullName>
    </submittedName>
</protein>
<dbReference type="Pfam" id="PF04536">
    <property type="entry name" value="TPM_phosphatase"/>
    <property type="match status" value="1"/>
</dbReference>
<gene>
    <name evidence="2" type="ORF">H4O24_20170</name>
</gene>
<reference evidence="2 3" key="1">
    <citation type="submission" date="2020-08" db="EMBL/GenBank/DDBJ databases">
        <authorList>
            <person name="Liu G."/>
            <person name="Sun C."/>
        </authorList>
    </citation>
    <scope>NUCLEOTIDE SEQUENCE [LARGE SCALE GENOMIC DNA]</scope>
    <source>
        <strain evidence="2 3">OT19</strain>
        <plasmid evidence="2 3">plas2</plasmid>
    </source>
</reference>
<dbReference type="InterPro" id="IPR007621">
    <property type="entry name" value="TPM_dom"/>
</dbReference>
<keyword evidence="2" id="KW-0614">Plasmid</keyword>
<geneLocation type="plasmid" evidence="2 3">
    <name>plas2</name>
</geneLocation>
<evidence type="ECO:0000259" key="1">
    <source>
        <dbReference type="Pfam" id="PF04536"/>
    </source>
</evidence>
<name>A0A7G6W176_9SPHN</name>
<accession>A0A7G6W176</accession>
<organism evidence="2 3">
    <name type="scientific">Croceicoccus marinus</name>
    <dbReference type="NCBI Taxonomy" id="450378"/>
    <lineage>
        <taxon>Bacteria</taxon>
        <taxon>Pseudomonadati</taxon>
        <taxon>Pseudomonadota</taxon>
        <taxon>Alphaproteobacteria</taxon>
        <taxon>Sphingomonadales</taxon>
        <taxon>Erythrobacteraceae</taxon>
        <taxon>Croceicoccus</taxon>
    </lineage>
</organism>
<dbReference type="Proteomes" id="UP000515297">
    <property type="component" value="Plasmid plas2"/>
</dbReference>
<dbReference type="RefSeq" id="WP_185886168.1">
    <property type="nucleotide sequence ID" value="NZ_CP060054.1"/>
</dbReference>
<dbReference type="PANTHER" id="PTHR30373:SF2">
    <property type="entry name" value="UPF0603 PROTEIN YGCG"/>
    <property type="match status" value="1"/>
</dbReference>